<gene>
    <name evidence="1" type="ORF">BDP27DRAFT_1431460</name>
</gene>
<dbReference type="Proteomes" id="UP000772434">
    <property type="component" value="Unassembled WGS sequence"/>
</dbReference>
<dbReference type="OrthoDB" id="3003360at2759"/>
<dbReference type="EMBL" id="JADNRY010000306">
    <property type="protein sequence ID" value="KAF9059362.1"/>
    <property type="molecule type" value="Genomic_DNA"/>
</dbReference>
<proteinExistence type="predicted"/>
<dbReference type="AlphaFoldDB" id="A0A9P5PA34"/>
<accession>A0A9P5PA34</accession>
<sequence length="244" mass="27357">MSSSNTDFFSDITAVVNTAKPHGTTLDGSNDTLSKDVMEEESSKSRAVALMKAFRTTKNCPNLWLPSSPTRLKSLTTSKPLWRDVEQTTHTTIWYQGFPTVKRFYIFRSYQIEGTNWIVNVSRLIQAKLRLRYYSCDAKPVLLSKSYDSEVGDERFSYHIDDKRTFNMIGPDGKNPVVVQTVYKETFIAPGMIFVYIGGQMAPTDIHGMTVFDASFEVGSSFVIGFASATDPDTVHSGKVEIKV</sequence>
<protein>
    <submittedName>
        <fullName evidence="1">Uncharacterized protein</fullName>
    </submittedName>
</protein>
<evidence type="ECO:0000313" key="1">
    <source>
        <dbReference type="EMBL" id="KAF9059362.1"/>
    </source>
</evidence>
<reference evidence="1" key="1">
    <citation type="submission" date="2020-11" db="EMBL/GenBank/DDBJ databases">
        <authorList>
            <consortium name="DOE Joint Genome Institute"/>
            <person name="Ahrendt S."/>
            <person name="Riley R."/>
            <person name="Andreopoulos W."/>
            <person name="Labutti K."/>
            <person name="Pangilinan J."/>
            <person name="Ruiz-Duenas F.J."/>
            <person name="Barrasa J.M."/>
            <person name="Sanchez-Garcia M."/>
            <person name="Camarero S."/>
            <person name="Miyauchi S."/>
            <person name="Serrano A."/>
            <person name="Linde D."/>
            <person name="Babiker R."/>
            <person name="Drula E."/>
            <person name="Ayuso-Fernandez I."/>
            <person name="Pacheco R."/>
            <person name="Padilla G."/>
            <person name="Ferreira P."/>
            <person name="Barriuso J."/>
            <person name="Kellner H."/>
            <person name="Castanera R."/>
            <person name="Alfaro M."/>
            <person name="Ramirez L."/>
            <person name="Pisabarro A.G."/>
            <person name="Kuo A."/>
            <person name="Tritt A."/>
            <person name="Lipzen A."/>
            <person name="He G."/>
            <person name="Yan M."/>
            <person name="Ng V."/>
            <person name="Cullen D."/>
            <person name="Martin F."/>
            <person name="Rosso M.-N."/>
            <person name="Henrissat B."/>
            <person name="Hibbett D."/>
            <person name="Martinez A.T."/>
            <person name="Grigoriev I.V."/>
        </authorList>
    </citation>
    <scope>NUCLEOTIDE SEQUENCE</scope>
    <source>
        <strain evidence="1">AH 40177</strain>
    </source>
</reference>
<evidence type="ECO:0000313" key="2">
    <source>
        <dbReference type="Proteomes" id="UP000772434"/>
    </source>
</evidence>
<name>A0A9P5PA34_9AGAR</name>
<keyword evidence="2" id="KW-1185">Reference proteome</keyword>
<comment type="caution">
    <text evidence="1">The sequence shown here is derived from an EMBL/GenBank/DDBJ whole genome shotgun (WGS) entry which is preliminary data.</text>
</comment>
<organism evidence="1 2">
    <name type="scientific">Rhodocollybia butyracea</name>
    <dbReference type="NCBI Taxonomy" id="206335"/>
    <lineage>
        <taxon>Eukaryota</taxon>
        <taxon>Fungi</taxon>
        <taxon>Dikarya</taxon>
        <taxon>Basidiomycota</taxon>
        <taxon>Agaricomycotina</taxon>
        <taxon>Agaricomycetes</taxon>
        <taxon>Agaricomycetidae</taxon>
        <taxon>Agaricales</taxon>
        <taxon>Marasmiineae</taxon>
        <taxon>Omphalotaceae</taxon>
        <taxon>Rhodocollybia</taxon>
    </lineage>
</organism>